<keyword evidence="1" id="KW-0694">RNA-binding</keyword>
<accession>A0ABR2Q1N3</accession>
<keyword evidence="4" id="KW-1185">Reference proteome</keyword>
<sequence length="447" mass="50315">MSQKVSSIGGHRRYGFPIFVDNVSKRIHQSSLREAFQTYGSVVDVFVAYKNQKRKNKATTFAFVRFRSQMEALGAIRLANGRRMDGHHIRVFRTRECSTNSDNFENNGYPMDVMMSKKDSIISGHRRDGVFRENETSANQAGIQRVAVHSDLRCWSIKDTRTFREALLGKKKPDLPDQVTVQTKMAQAADDANSDVMSVMVEEYPVVLAADSSRVKSKCITVPKLNMEWRKFCLKSTEDFPMQQQYDDVGEFHVSNETTGNTDYGHVTENRVLDRELALHDVPINCVGSTELGLSNGSSSDYGSVLGAKEIVADLVPKGIKLLKVPYQCRWRSHKFIPKKGRMTQVPVGCDRAQRAVSQMPGRAKVSKKFSRSKSCDSRLGSEMNGIVRNNATVPFSSFHSGQNKELEEEAVKVLEFSKLHGIEFNVPDELVVSRIVNLEKREGFGQ</sequence>
<dbReference type="InterPro" id="IPR012677">
    <property type="entry name" value="Nucleotide-bd_a/b_plait_sf"/>
</dbReference>
<organism evidence="3 4">
    <name type="scientific">Hibiscus sabdariffa</name>
    <name type="common">roselle</name>
    <dbReference type="NCBI Taxonomy" id="183260"/>
    <lineage>
        <taxon>Eukaryota</taxon>
        <taxon>Viridiplantae</taxon>
        <taxon>Streptophyta</taxon>
        <taxon>Embryophyta</taxon>
        <taxon>Tracheophyta</taxon>
        <taxon>Spermatophyta</taxon>
        <taxon>Magnoliopsida</taxon>
        <taxon>eudicotyledons</taxon>
        <taxon>Gunneridae</taxon>
        <taxon>Pentapetalae</taxon>
        <taxon>rosids</taxon>
        <taxon>malvids</taxon>
        <taxon>Malvales</taxon>
        <taxon>Malvaceae</taxon>
        <taxon>Malvoideae</taxon>
        <taxon>Hibiscus</taxon>
    </lineage>
</organism>
<dbReference type="Pfam" id="PF00076">
    <property type="entry name" value="RRM_1"/>
    <property type="match status" value="1"/>
</dbReference>
<dbReference type="SMART" id="SM00360">
    <property type="entry name" value="RRM"/>
    <property type="match status" value="1"/>
</dbReference>
<evidence type="ECO:0000256" key="1">
    <source>
        <dbReference type="PROSITE-ProRule" id="PRU00176"/>
    </source>
</evidence>
<dbReference type="PROSITE" id="PS50102">
    <property type="entry name" value="RRM"/>
    <property type="match status" value="1"/>
</dbReference>
<evidence type="ECO:0000313" key="3">
    <source>
        <dbReference type="EMBL" id="KAK8994597.1"/>
    </source>
</evidence>
<feature type="domain" description="RRM" evidence="2">
    <location>
        <begin position="16"/>
        <end position="96"/>
    </location>
</feature>
<proteinExistence type="predicted"/>
<evidence type="ECO:0000259" key="2">
    <source>
        <dbReference type="PROSITE" id="PS50102"/>
    </source>
</evidence>
<dbReference type="CDD" id="cd00590">
    <property type="entry name" value="RRM_SF"/>
    <property type="match status" value="1"/>
</dbReference>
<gene>
    <name evidence="3" type="ORF">V6N11_045677</name>
</gene>
<dbReference type="PANTHER" id="PTHR48034">
    <property type="entry name" value="TRANSFORMER-2 SEX-DETERMINING PROTEIN-RELATED"/>
    <property type="match status" value="1"/>
</dbReference>
<evidence type="ECO:0000313" key="4">
    <source>
        <dbReference type="Proteomes" id="UP001396334"/>
    </source>
</evidence>
<protein>
    <recommendedName>
        <fullName evidence="2">RRM domain-containing protein</fullName>
    </recommendedName>
</protein>
<dbReference type="EMBL" id="JBBPBN010000047">
    <property type="protein sequence ID" value="KAK8994597.1"/>
    <property type="molecule type" value="Genomic_DNA"/>
</dbReference>
<dbReference type="Proteomes" id="UP001396334">
    <property type="component" value="Unassembled WGS sequence"/>
</dbReference>
<reference evidence="3 4" key="1">
    <citation type="journal article" date="2024" name="G3 (Bethesda)">
        <title>Genome assembly of Hibiscus sabdariffa L. provides insights into metabolisms of medicinal natural products.</title>
        <authorList>
            <person name="Kim T."/>
        </authorList>
    </citation>
    <scope>NUCLEOTIDE SEQUENCE [LARGE SCALE GENOMIC DNA]</scope>
    <source>
        <strain evidence="3">TK-2024</strain>
        <tissue evidence="3">Old leaves</tissue>
    </source>
</reference>
<dbReference type="InterPro" id="IPR035979">
    <property type="entry name" value="RBD_domain_sf"/>
</dbReference>
<comment type="caution">
    <text evidence="3">The sequence shown here is derived from an EMBL/GenBank/DDBJ whole genome shotgun (WGS) entry which is preliminary data.</text>
</comment>
<dbReference type="Gene3D" id="3.30.70.330">
    <property type="match status" value="1"/>
</dbReference>
<dbReference type="InterPro" id="IPR000504">
    <property type="entry name" value="RRM_dom"/>
</dbReference>
<name>A0ABR2Q1N3_9ROSI</name>
<dbReference type="InterPro" id="IPR050441">
    <property type="entry name" value="RBM"/>
</dbReference>
<dbReference type="SUPFAM" id="SSF54928">
    <property type="entry name" value="RNA-binding domain, RBD"/>
    <property type="match status" value="1"/>
</dbReference>